<sequence length="91" mass="10253">MKINLLLFLILITACSSLPKIESDFDKNYDLSSYKTYSIEGPELKDLPSQISLNPILIQRIKRAIDSNLTSRGLFYSSDPDLVIRFIVGTA</sequence>
<organism evidence="2">
    <name type="scientific">marine metagenome</name>
    <dbReference type="NCBI Taxonomy" id="408172"/>
    <lineage>
        <taxon>unclassified sequences</taxon>
        <taxon>metagenomes</taxon>
        <taxon>ecological metagenomes</taxon>
    </lineage>
</organism>
<dbReference type="PROSITE" id="PS51257">
    <property type="entry name" value="PROKAR_LIPOPROTEIN"/>
    <property type="match status" value="1"/>
</dbReference>
<evidence type="ECO:0000259" key="1">
    <source>
        <dbReference type="Pfam" id="PF13590"/>
    </source>
</evidence>
<gene>
    <name evidence="2" type="ORF">METZ01_LOCUS371111</name>
</gene>
<dbReference type="EMBL" id="UINC01134610">
    <property type="protein sequence ID" value="SVD18257.1"/>
    <property type="molecule type" value="Genomic_DNA"/>
</dbReference>
<feature type="non-terminal residue" evidence="2">
    <location>
        <position position="91"/>
    </location>
</feature>
<name>A0A382T9U9_9ZZZZ</name>
<accession>A0A382T9U9</accession>
<dbReference type="AlphaFoldDB" id="A0A382T9U9"/>
<dbReference type="Pfam" id="PF13590">
    <property type="entry name" value="DUF4136"/>
    <property type="match status" value="1"/>
</dbReference>
<dbReference type="Gene3D" id="3.30.160.670">
    <property type="match status" value="1"/>
</dbReference>
<dbReference type="InterPro" id="IPR025411">
    <property type="entry name" value="DUF4136"/>
</dbReference>
<reference evidence="2" key="1">
    <citation type="submission" date="2018-05" db="EMBL/GenBank/DDBJ databases">
        <authorList>
            <person name="Lanie J.A."/>
            <person name="Ng W.-L."/>
            <person name="Kazmierczak K.M."/>
            <person name="Andrzejewski T.M."/>
            <person name="Davidsen T.M."/>
            <person name="Wayne K.J."/>
            <person name="Tettelin H."/>
            <person name="Glass J.I."/>
            <person name="Rusch D."/>
            <person name="Podicherti R."/>
            <person name="Tsui H.-C.T."/>
            <person name="Winkler M.E."/>
        </authorList>
    </citation>
    <scope>NUCLEOTIDE SEQUENCE</scope>
</reference>
<protein>
    <recommendedName>
        <fullName evidence="1">DUF4136 domain-containing protein</fullName>
    </recommendedName>
</protein>
<proteinExistence type="predicted"/>
<evidence type="ECO:0000313" key="2">
    <source>
        <dbReference type="EMBL" id="SVD18257.1"/>
    </source>
</evidence>
<feature type="domain" description="DUF4136" evidence="1">
    <location>
        <begin position="22"/>
        <end position="89"/>
    </location>
</feature>